<protein>
    <submittedName>
        <fullName evidence="6">ABC transporter substrate-binding protein</fullName>
    </submittedName>
</protein>
<name>A0ABQ4D145_9ACTN</name>
<dbReference type="PIRSF" id="PIRSF002741">
    <property type="entry name" value="MppA"/>
    <property type="match status" value="1"/>
</dbReference>
<evidence type="ECO:0000256" key="3">
    <source>
        <dbReference type="ARBA" id="ARBA00022729"/>
    </source>
</evidence>
<evidence type="ECO:0000256" key="1">
    <source>
        <dbReference type="ARBA" id="ARBA00005695"/>
    </source>
</evidence>
<dbReference type="PANTHER" id="PTHR30290">
    <property type="entry name" value="PERIPLASMIC BINDING COMPONENT OF ABC TRANSPORTER"/>
    <property type="match status" value="1"/>
</dbReference>
<evidence type="ECO:0000259" key="5">
    <source>
        <dbReference type="Pfam" id="PF00496"/>
    </source>
</evidence>
<dbReference type="Gene3D" id="3.10.105.10">
    <property type="entry name" value="Dipeptide-binding Protein, Domain 3"/>
    <property type="match status" value="1"/>
</dbReference>
<feature type="region of interest" description="Disordered" evidence="4">
    <location>
        <begin position="266"/>
        <end position="285"/>
    </location>
</feature>
<comment type="similarity">
    <text evidence="1">Belongs to the bacterial solute-binding protein 5 family.</text>
</comment>
<feature type="domain" description="Solute-binding protein family 5" evidence="5">
    <location>
        <begin position="77"/>
        <end position="434"/>
    </location>
</feature>
<sequence length="534" mass="56768">MNVRGIAAAVVSVVALGLAACSGGGDEAGKDRAAPTELRLAIGGESEDGYDPTLGWGRYGSPLFQSTLLRLDTDLKLANDLATDYKVSADGLTWTVTVRRDAVFSDGKPVTARDVAYTFLTAKKQPGLTDVSALANATAVDDTTVEFTLERPQSTFAYRLATLGIVPQHAHGADYAQRPVGSGPFTMVQWDKGQQLIVARNEKYYGQKPAFARVVFVFTDEDGTLAAARAGQVDIAAVPSTLAGTDVPGMKLTPVDSIDNRGMSFPYVPDQGRRTDKGNPIGNNVTSDKAIRQAINLAANRTAMVDGVLRGHGSPATGPVDGAPWYEPRSAITDNKPDEAKAVLEAAGWTDADGDGVREKGGTKATFTVLYPAEDTLRQGLAVALADQVAPIGVRIEAKGATWEQIEQRMHADSVLFGWGSHDPSEMYNLYNSRQAGVGYFNAGFYANPAVDQHLDAAMSSTDQDAANAAWRAAQLDAQGNGFTAAADAAWAWLVNLDHTYYVDTCLNVGKPQTEPHGHGWPITAGITAWTWAC</sequence>
<dbReference type="Gene3D" id="3.40.190.10">
    <property type="entry name" value="Periplasmic binding protein-like II"/>
    <property type="match status" value="1"/>
</dbReference>
<accession>A0ABQ4D145</accession>
<reference evidence="6 7" key="1">
    <citation type="submission" date="2021-01" db="EMBL/GenBank/DDBJ databases">
        <title>Whole genome shotgun sequence of Asanoa siamensis NBRC 107932.</title>
        <authorList>
            <person name="Komaki H."/>
            <person name="Tamura T."/>
        </authorList>
    </citation>
    <scope>NUCLEOTIDE SEQUENCE [LARGE SCALE GENOMIC DNA]</scope>
    <source>
        <strain evidence="6 7">NBRC 107932</strain>
    </source>
</reference>
<dbReference type="PANTHER" id="PTHR30290:SF9">
    <property type="entry name" value="OLIGOPEPTIDE-BINDING PROTEIN APPA"/>
    <property type="match status" value="1"/>
</dbReference>
<dbReference type="Pfam" id="PF00496">
    <property type="entry name" value="SBP_bac_5"/>
    <property type="match status" value="1"/>
</dbReference>
<dbReference type="RefSeq" id="WP_203718080.1">
    <property type="nucleotide sequence ID" value="NZ_BONE01000083.1"/>
</dbReference>
<organism evidence="6 7">
    <name type="scientific">Asanoa siamensis</name>
    <dbReference type="NCBI Taxonomy" id="926357"/>
    <lineage>
        <taxon>Bacteria</taxon>
        <taxon>Bacillati</taxon>
        <taxon>Actinomycetota</taxon>
        <taxon>Actinomycetes</taxon>
        <taxon>Micromonosporales</taxon>
        <taxon>Micromonosporaceae</taxon>
        <taxon>Asanoa</taxon>
    </lineage>
</organism>
<comment type="caution">
    <text evidence="6">The sequence shown here is derived from an EMBL/GenBank/DDBJ whole genome shotgun (WGS) entry which is preliminary data.</text>
</comment>
<keyword evidence="2" id="KW-0813">Transport</keyword>
<dbReference type="SUPFAM" id="SSF53850">
    <property type="entry name" value="Periplasmic binding protein-like II"/>
    <property type="match status" value="1"/>
</dbReference>
<keyword evidence="7" id="KW-1185">Reference proteome</keyword>
<dbReference type="InterPro" id="IPR030678">
    <property type="entry name" value="Peptide/Ni-bd"/>
</dbReference>
<evidence type="ECO:0000256" key="2">
    <source>
        <dbReference type="ARBA" id="ARBA00022448"/>
    </source>
</evidence>
<gene>
    <name evidence="6" type="ORF">Asi02nite_67440</name>
</gene>
<dbReference type="CDD" id="cd08518">
    <property type="entry name" value="PBP2_NikA_DppA_OppA_like_19"/>
    <property type="match status" value="1"/>
</dbReference>
<evidence type="ECO:0000313" key="7">
    <source>
        <dbReference type="Proteomes" id="UP000604117"/>
    </source>
</evidence>
<dbReference type="EMBL" id="BONE01000083">
    <property type="protein sequence ID" value="GIF77226.1"/>
    <property type="molecule type" value="Genomic_DNA"/>
</dbReference>
<dbReference type="Proteomes" id="UP000604117">
    <property type="component" value="Unassembled WGS sequence"/>
</dbReference>
<dbReference type="PROSITE" id="PS51257">
    <property type="entry name" value="PROKAR_LIPOPROTEIN"/>
    <property type="match status" value="1"/>
</dbReference>
<dbReference type="InterPro" id="IPR000914">
    <property type="entry name" value="SBP_5_dom"/>
</dbReference>
<evidence type="ECO:0000313" key="6">
    <source>
        <dbReference type="EMBL" id="GIF77226.1"/>
    </source>
</evidence>
<dbReference type="InterPro" id="IPR039424">
    <property type="entry name" value="SBP_5"/>
</dbReference>
<keyword evidence="3" id="KW-0732">Signal</keyword>
<proteinExistence type="inferred from homology"/>
<evidence type="ECO:0000256" key="4">
    <source>
        <dbReference type="SAM" id="MobiDB-lite"/>
    </source>
</evidence>